<keyword evidence="3" id="KW-1133">Transmembrane helix</keyword>
<evidence type="ECO:0000313" key="5">
    <source>
        <dbReference type="Proteomes" id="UP001310594"/>
    </source>
</evidence>
<accession>A0AAN7ZW90</accession>
<gene>
    <name evidence="4" type="ORF">LTR97_000091</name>
</gene>
<dbReference type="InterPro" id="IPR001138">
    <property type="entry name" value="Zn2Cys6_DnaBD"/>
</dbReference>
<sequence length="985" mass="107649">MPAYFIYRDTPPGQPYDPAAPPVYFPPKDSDELFDALRMAFPHVKSHTERMRDAMIKFLLEERDAEQLQNSVNTFPDTTSATPSEWQQSWPSMSSSGTGSSTFSSPELFNLATPTFGMSPMPQVPQLSRQYSSAPSVAATSNGDASPPALEGMTGVFSVSTTDQPKQRIRRKMTEAEKAEYRKRRIVKACEKCSKRKRKCVHNQPEMETLVPKQKVTKTSPPTAKPVNMQKVQQALVDFDNFTFDGAFGTDIPLFDDFTGDLEDPMMHFDMRSEPLQNSTVRLPPSQNQWQWQDWQQDGIPTPPQMGEGLATPIGMQNTTAGRNLQTATSGNNANSNEALRFDQIGGDPQWESGGSGGTGMTWEATRSDNASATYTQQVPDADGRFSDICEDRTNNRAGRGRETSLSTSVLRVTGATKAIRAFGRKLKSNGPMSIMLQLATLSTGVAAVKGAHRSTLSSAPIQARNDFVHEDSTFASFSNAEGNFRTKQKMVEMFSVTDPKACHPSFLHDSDAVGRDTNSERMASNGPLEGMCISDYLRMKSNCDDIDRQMGRGGQALPSCIADASKNWSLTSSTTTSKELASTSVPATNRTLFDQEPVTREGRPAFTFGGSNTKPGSSSTELYLLKRRIPKALHSTVDRDNWGIPTPLLQAIPSDQVSGGAYQRLDAEKSGRSAHGDAATGRFLQGLALKPSGATDYQRLPTTTMAYPLVHPFSATAPPVDTRTSPTFSNLDRSRNAFSRAAVTSSAGGSSVRDVYRDVYEHGPRSTPLRQNIPADGFDRTAYNAEGSSVACIYRTERSDVDQDTDEAGPVMDRAADNFTSTCDVYVHRKRSTFRNKDHFGRAEVEDKTKAWGRTGSKPGSQELLRALTALCGMLLLVAFLPVANAHAAVLFILALASMPPSDGAAKAKGDHERTTSQFISVTQSLLRKSSRGLATFNDAQWTLSTIHRYKKGPGMLAMCFEATTSRQGSKTWQDAIEKVRSEG</sequence>
<feature type="compositionally biased region" description="Polar residues" evidence="2">
    <location>
        <begin position="73"/>
        <end position="83"/>
    </location>
</feature>
<keyword evidence="1" id="KW-0539">Nucleus</keyword>
<feature type="transmembrane region" description="Helical" evidence="3">
    <location>
        <begin position="865"/>
        <end position="898"/>
    </location>
</feature>
<evidence type="ECO:0000313" key="4">
    <source>
        <dbReference type="EMBL" id="KAK5707554.1"/>
    </source>
</evidence>
<evidence type="ECO:0000256" key="3">
    <source>
        <dbReference type="SAM" id="Phobius"/>
    </source>
</evidence>
<protein>
    <submittedName>
        <fullName evidence="4">Uncharacterized protein</fullName>
    </submittedName>
</protein>
<evidence type="ECO:0000256" key="2">
    <source>
        <dbReference type="SAM" id="MobiDB-lite"/>
    </source>
</evidence>
<organism evidence="4 5">
    <name type="scientific">Elasticomyces elasticus</name>
    <dbReference type="NCBI Taxonomy" id="574655"/>
    <lineage>
        <taxon>Eukaryota</taxon>
        <taxon>Fungi</taxon>
        <taxon>Dikarya</taxon>
        <taxon>Ascomycota</taxon>
        <taxon>Pezizomycotina</taxon>
        <taxon>Dothideomycetes</taxon>
        <taxon>Dothideomycetidae</taxon>
        <taxon>Mycosphaerellales</taxon>
        <taxon>Teratosphaeriaceae</taxon>
        <taxon>Elasticomyces</taxon>
    </lineage>
</organism>
<dbReference type="GO" id="GO:0000981">
    <property type="term" value="F:DNA-binding transcription factor activity, RNA polymerase II-specific"/>
    <property type="evidence" value="ECO:0007669"/>
    <property type="project" value="InterPro"/>
</dbReference>
<feature type="region of interest" description="Disordered" evidence="2">
    <location>
        <begin position="73"/>
        <end position="170"/>
    </location>
</feature>
<dbReference type="AlphaFoldDB" id="A0AAN7ZW90"/>
<keyword evidence="3" id="KW-0812">Transmembrane</keyword>
<evidence type="ECO:0000256" key="1">
    <source>
        <dbReference type="ARBA" id="ARBA00023242"/>
    </source>
</evidence>
<name>A0AAN7ZW90_9PEZI</name>
<dbReference type="Proteomes" id="UP001310594">
    <property type="component" value="Unassembled WGS sequence"/>
</dbReference>
<comment type="caution">
    <text evidence="4">The sequence shown here is derived from an EMBL/GenBank/DDBJ whole genome shotgun (WGS) entry which is preliminary data.</text>
</comment>
<dbReference type="CDD" id="cd00067">
    <property type="entry name" value="GAL4"/>
    <property type="match status" value="1"/>
</dbReference>
<reference evidence="4" key="1">
    <citation type="submission" date="2023-08" db="EMBL/GenBank/DDBJ databases">
        <title>Black Yeasts Isolated from many extreme environments.</title>
        <authorList>
            <person name="Coleine C."/>
            <person name="Stajich J.E."/>
            <person name="Selbmann L."/>
        </authorList>
    </citation>
    <scope>NUCLEOTIDE SEQUENCE</scope>
    <source>
        <strain evidence="4">CCFEE 5810</strain>
    </source>
</reference>
<proteinExistence type="predicted"/>
<dbReference type="GO" id="GO:0008270">
    <property type="term" value="F:zinc ion binding"/>
    <property type="evidence" value="ECO:0007669"/>
    <property type="project" value="InterPro"/>
</dbReference>
<feature type="compositionally biased region" description="Polar residues" evidence="2">
    <location>
        <begin position="125"/>
        <end position="144"/>
    </location>
</feature>
<dbReference type="EMBL" id="JAVRQU010000001">
    <property type="protein sequence ID" value="KAK5707554.1"/>
    <property type="molecule type" value="Genomic_DNA"/>
</dbReference>
<feature type="compositionally biased region" description="Low complexity" evidence="2">
    <location>
        <begin position="84"/>
        <end position="107"/>
    </location>
</feature>
<keyword evidence="3" id="KW-0472">Membrane</keyword>